<evidence type="ECO:0000256" key="9">
    <source>
        <dbReference type="ARBA" id="ARBA00022792"/>
    </source>
</evidence>
<comment type="subcellular location">
    <subcellularLocation>
        <location evidence="2">Mitochondrion inner membrane</location>
        <topology evidence="2">Single-pass membrane protein</topology>
        <orientation evidence="2">Matrix side</orientation>
    </subcellularLocation>
</comment>
<dbReference type="Ensembl" id="ENSPKIT00000011864.1">
    <property type="protein sequence ID" value="ENSPKIP00000031025.1"/>
    <property type="gene ID" value="ENSPKIG00000011695.1"/>
</dbReference>
<evidence type="ECO:0000256" key="14">
    <source>
        <dbReference type="ARBA" id="ARBA00023136"/>
    </source>
</evidence>
<keyword evidence="14 17" id="KW-0472">Membrane</keyword>
<evidence type="ECO:0000256" key="10">
    <source>
        <dbReference type="ARBA" id="ARBA00022982"/>
    </source>
</evidence>
<evidence type="ECO:0000313" key="19">
    <source>
        <dbReference type="Proteomes" id="UP000261540"/>
    </source>
</evidence>
<evidence type="ECO:0000256" key="11">
    <source>
        <dbReference type="ARBA" id="ARBA00022989"/>
    </source>
</evidence>
<accession>A0A3B3SL13</accession>
<keyword evidence="8 17" id="KW-0812">Transmembrane</keyword>
<keyword evidence="6" id="KW-0813">Transport</keyword>
<dbReference type="GO" id="GO:0005743">
    <property type="term" value="C:mitochondrial inner membrane"/>
    <property type="evidence" value="ECO:0007669"/>
    <property type="project" value="UniProtKB-SubCell"/>
</dbReference>
<evidence type="ECO:0000256" key="6">
    <source>
        <dbReference type="ARBA" id="ARBA00022448"/>
    </source>
</evidence>
<dbReference type="Pfam" id="PF09782">
    <property type="entry name" value="NDUF_B6"/>
    <property type="match status" value="1"/>
</dbReference>
<comment type="subunit">
    <text evidence="4">Complex I is composed of 45 different subunits.</text>
</comment>
<keyword evidence="10" id="KW-0249">Electron transport</keyword>
<keyword evidence="7" id="KW-0679">Respiratory chain</keyword>
<proteinExistence type="inferred from homology"/>
<dbReference type="Proteomes" id="UP000261540">
    <property type="component" value="Unplaced"/>
</dbReference>
<comment type="function">
    <text evidence="1">Accessory subunit of the mitochondrial membrane respiratory chain NADH dehydrogenase (Complex I), that is believed not to be involved in catalysis. Complex I functions in the transfer of electrons from NADH to the respiratory chain. The immediate electron acceptor for the enzyme is believed to be ubiquinone.</text>
</comment>
<name>A0A3B3SL13_9TELE</name>
<keyword evidence="19" id="KW-1185">Reference proteome</keyword>
<feature type="transmembrane region" description="Helical" evidence="17">
    <location>
        <begin position="98"/>
        <end position="120"/>
    </location>
</feature>
<evidence type="ECO:0000256" key="8">
    <source>
        <dbReference type="ARBA" id="ARBA00022692"/>
    </source>
</evidence>
<keyword evidence="9" id="KW-0999">Mitochondrion inner membrane</keyword>
<evidence type="ECO:0000256" key="1">
    <source>
        <dbReference type="ARBA" id="ARBA00003195"/>
    </source>
</evidence>
<keyword evidence="12" id="KW-0007">Acetylation</keyword>
<evidence type="ECO:0000256" key="3">
    <source>
        <dbReference type="ARBA" id="ARBA00007771"/>
    </source>
</evidence>
<evidence type="ECO:0000256" key="5">
    <source>
        <dbReference type="ARBA" id="ARBA00018675"/>
    </source>
</evidence>
<evidence type="ECO:0000256" key="13">
    <source>
        <dbReference type="ARBA" id="ARBA00023128"/>
    </source>
</evidence>
<dbReference type="PANTHER" id="PTHR15083:SF0">
    <property type="entry name" value="NADH DEHYDROGENASE [UBIQUINONE] 1 BETA SUBCOMPLEX SUBUNIT 6"/>
    <property type="match status" value="1"/>
</dbReference>
<organism evidence="18 19">
    <name type="scientific">Paramormyrops kingsleyae</name>
    <dbReference type="NCBI Taxonomy" id="1676925"/>
    <lineage>
        <taxon>Eukaryota</taxon>
        <taxon>Metazoa</taxon>
        <taxon>Chordata</taxon>
        <taxon>Craniata</taxon>
        <taxon>Vertebrata</taxon>
        <taxon>Euteleostomi</taxon>
        <taxon>Actinopterygii</taxon>
        <taxon>Neopterygii</taxon>
        <taxon>Teleostei</taxon>
        <taxon>Osteoglossocephala</taxon>
        <taxon>Osteoglossomorpha</taxon>
        <taxon>Osteoglossiformes</taxon>
        <taxon>Mormyridae</taxon>
        <taxon>Paramormyrops</taxon>
    </lineage>
</organism>
<evidence type="ECO:0000256" key="16">
    <source>
        <dbReference type="ARBA" id="ARBA00030214"/>
    </source>
</evidence>
<evidence type="ECO:0000256" key="4">
    <source>
        <dbReference type="ARBA" id="ARBA00011533"/>
    </source>
</evidence>
<dbReference type="STRING" id="1676925.ENSPKIP00000031025"/>
<protein>
    <recommendedName>
        <fullName evidence="5">NADH dehydrogenase [ubiquinone] 1 beta subcomplex subunit 6</fullName>
    </recommendedName>
    <alternativeName>
        <fullName evidence="16">Complex I-B17</fullName>
    </alternativeName>
    <alternativeName>
        <fullName evidence="15">NADH-ubiquinone oxidoreductase B17 subunit</fullName>
    </alternativeName>
</protein>
<evidence type="ECO:0000256" key="12">
    <source>
        <dbReference type="ARBA" id="ARBA00022990"/>
    </source>
</evidence>
<evidence type="ECO:0000256" key="7">
    <source>
        <dbReference type="ARBA" id="ARBA00022660"/>
    </source>
</evidence>
<evidence type="ECO:0000256" key="2">
    <source>
        <dbReference type="ARBA" id="ARBA00004298"/>
    </source>
</evidence>
<dbReference type="GeneTree" id="ENSGT00390000007535"/>
<sequence>MNSVTPEISSVITGSYSESVTPEVSSIITGSYSDMSGYTPDEKLRLDQLTKLRRQWLKDQELSHREPVIEPKPLGPVAKFWSRFLEPQSLWRLYTFKVYNAGIFTFTRLLIPAWIVHYYVKYHVAKRPYGIVELKPRLFPGDTVLETGEVVPDLPETESHGHH</sequence>
<dbReference type="InterPro" id="IPR019174">
    <property type="entry name" value="NADH_DH_b-subcmplx_su6"/>
</dbReference>
<keyword evidence="13" id="KW-0496">Mitochondrion</keyword>
<dbReference type="GO" id="GO:0006120">
    <property type="term" value="P:mitochondrial electron transport, NADH to ubiquinone"/>
    <property type="evidence" value="ECO:0007669"/>
    <property type="project" value="InterPro"/>
</dbReference>
<keyword evidence="11 17" id="KW-1133">Transmembrane helix</keyword>
<comment type="similarity">
    <text evidence="3">Belongs to the complex I NDUFB6 subunit family.</text>
</comment>
<reference evidence="18" key="1">
    <citation type="submission" date="2025-08" db="UniProtKB">
        <authorList>
            <consortium name="Ensembl"/>
        </authorList>
    </citation>
    <scope>IDENTIFICATION</scope>
</reference>
<evidence type="ECO:0000313" key="18">
    <source>
        <dbReference type="Ensembl" id="ENSPKIP00000031025.1"/>
    </source>
</evidence>
<reference evidence="18" key="2">
    <citation type="submission" date="2025-09" db="UniProtKB">
        <authorList>
            <consortium name="Ensembl"/>
        </authorList>
    </citation>
    <scope>IDENTIFICATION</scope>
</reference>
<dbReference type="AlphaFoldDB" id="A0A3B3SL13"/>
<evidence type="ECO:0000256" key="15">
    <source>
        <dbReference type="ARBA" id="ARBA00029949"/>
    </source>
</evidence>
<evidence type="ECO:0000256" key="17">
    <source>
        <dbReference type="SAM" id="Phobius"/>
    </source>
</evidence>
<dbReference type="PANTHER" id="PTHR15083">
    <property type="entry name" value="NADH DEHYDROGENASE [UBIQUINONE] 1 BETA SUBCOMPLEX SUBUNIT 6"/>
    <property type="match status" value="1"/>
</dbReference>